<comment type="similarity">
    <text evidence="1">Belongs to the mTERF family.</text>
</comment>
<dbReference type="EMBL" id="CM003378">
    <property type="protein sequence ID" value="KOM50895.1"/>
    <property type="molecule type" value="Genomic_DNA"/>
</dbReference>
<protein>
    <recommendedName>
        <fullName evidence="7">Transcription termination factor MTERF2, chloroplastic</fullName>
    </recommendedName>
</protein>
<dbReference type="GO" id="GO:0006353">
    <property type="term" value="P:DNA-templated transcription termination"/>
    <property type="evidence" value="ECO:0007669"/>
    <property type="project" value="UniProtKB-KW"/>
</dbReference>
<evidence type="ECO:0000256" key="2">
    <source>
        <dbReference type="ARBA" id="ARBA00022472"/>
    </source>
</evidence>
<keyword evidence="3" id="KW-0809">Transit peptide</keyword>
<feature type="region of interest" description="Disordered" evidence="4">
    <location>
        <begin position="614"/>
        <end position="635"/>
    </location>
</feature>
<evidence type="ECO:0000313" key="6">
    <source>
        <dbReference type="Proteomes" id="UP000053144"/>
    </source>
</evidence>
<gene>
    <name evidence="5" type="ORF">LR48_Vigan08g172200</name>
</gene>
<evidence type="ECO:0000256" key="1">
    <source>
        <dbReference type="ARBA" id="ARBA00007692"/>
    </source>
</evidence>
<name>A0A0L9V742_PHAAN</name>
<proteinExistence type="inferred from homology"/>
<dbReference type="STRING" id="3914.A0A0L9V742"/>
<keyword evidence="2" id="KW-0804">Transcription</keyword>
<evidence type="ECO:0008006" key="7">
    <source>
        <dbReference type="Google" id="ProtNLM"/>
    </source>
</evidence>
<evidence type="ECO:0000256" key="3">
    <source>
        <dbReference type="ARBA" id="ARBA00022946"/>
    </source>
</evidence>
<evidence type="ECO:0000313" key="5">
    <source>
        <dbReference type="EMBL" id="KOM50895.1"/>
    </source>
</evidence>
<keyword evidence="2" id="KW-0806">Transcription termination</keyword>
<dbReference type="SMART" id="SM00733">
    <property type="entry name" value="Mterf"/>
    <property type="match status" value="8"/>
</dbReference>
<dbReference type="InterPro" id="IPR038538">
    <property type="entry name" value="MTERF_sf"/>
</dbReference>
<reference evidence="6" key="1">
    <citation type="journal article" date="2015" name="Proc. Natl. Acad. Sci. U.S.A.">
        <title>Genome sequencing of adzuki bean (Vigna angularis) provides insight into high starch and low fat accumulation and domestication.</title>
        <authorList>
            <person name="Yang K."/>
            <person name="Tian Z."/>
            <person name="Chen C."/>
            <person name="Luo L."/>
            <person name="Zhao B."/>
            <person name="Wang Z."/>
            <person name="Yu L."/>
            <person name="Li Y."/>
            <person name="Sun Y."/>
            <person name="Li W."/>
            <person name="Chen Y."/>
            <person name="Li Y."/>
            <person name="Zhang Y."/>
            <person name="Ai D."/>
            <person name="Zhao J."/>
            <person name="Shang C."/>
            <person name="Ma Y."/>
            <person name="Wu B."/>
            <person name="Wang M."/>
            <person name="Gao L."/>
            <person name="Sun D."/>
            <person name="Zhang P."/>
            <person name="Guo F."/>
            <person name="Wang W."/>
            <person name="Li Y."/>
            <person name="Wang J."/>
            <person name="Varshney R.K."/>
            <person name="Wang J."/>
            <person name="Ling H.Q."/>
            <person name="Wan P."/>
        </authorList>
    </citation>
    <scope>NUCLEOTIDE SEQUENCE</scope>
    <source>
        <strain evidence="6">cv. Jingnong 6</strain>
    </source>
</reference>
<dbReference type="Gene3D" id="1.25.70.10">
    <property type="entry name" value="Transcription termination factor 3, mitochondrial"/>
    <property type="match status" value="1"/>
</dbReference>
<dbReference type="Proteomes" id="UP000053144">
    <property type="component" value="Chromosome 8"/>
</dbReference>
<dbReference type="PANTHER" id="PTHR13068">
    <property type="entry name" value="CGI-12 PROTEIN-RELATED"/>
    <property type="match status" value="1"/>
</dbReference>
<dbReference type="KEGG" id="var:108340220"/>
<keyword evidence="2" id="KW-0805">Transcription regulation</keyword>
<dbReference type="InterPro" id="IPR003690">
    <property type="entry name" value="MTERF"/>
</dbReference>
<dbReference type="Pfam" id="PF02536">
    <property type="entry name" value="mTERF"/>
    <property type="match status" value="1"/>
</dbReference>
<organism evidence="5 6">
    <name type="scientific">Phaseolus angularis</name>
    <name type="common">Azuki bean</name>
    <name type="synonym">Vigna angularis</name>
    <dbReference type="NCBI Taxonomy" id="3914"/>
    <lineage>
        <taxon>Eukaryota</taxon>
        <taxon>Viridiplantae</taxon>
        <taxon>Streptophyta</taxon>
        <taxon>Embryophyta</taxon>
        <taxon>Tracheophyta</taxon>
        <taxon>Spermatophyta</taxon>
        <taxon>Magnoliopsida</taxon>
        <taxon>eudicotyledons</taxon>
        <taxon>Gunneridae</taxon>
        <taxon>Pentapetalae</taxon>
        <taxon>rosids</taxon>
        <taxon>fabids</taxon>
        <taxon>Fabales</taxon>
        <taxon>Fabaceae</taxon>
        <taxon>Papilionoideae</taxon>
        <taxon>50 kb inversion clade</taxon>
        <taxon>NPAAA clade</taxon>
        <taxon>indigoferoid/millettioid clade</taxon>
        <taxon>Phaseoleae</taxon>
        <taxon>Vigna</taxon>
    </lineage>
</organism>
<dbReference type="AlphaFoldDB" id="A0A0L9V742"/>
<sequence>MFVSCQKYNPYFPCSSFPLHNPTTTCTIFNCQNPKEHHSILRKHNSKSTAYLLQHLALKDGVPISTSIPKPSELLDPMPHDEKVKVLELSLVRKRTPQFPGSIYAQSPGDPDVGSSLPPIRTLFQSGVDFDDKYEKEEEEEEMIMRALEIRRKVTEEVFKEAMRKGKFGITYSTNLIGRLSGFLDHIMIEAANLKRLPGFSNSSFNLRAKTVIDDSKVVPLIRWLKHNALSYPRIAKVILMSRGKPEAIRSFVMWLKSVRVKGEFLGVVMLKAGDNILQRRHEELDEIVQYLESNGVRRDWIGYVISRCPQLLSYSLEEVKIRAHFFLDMGLNEKDFGTMVFDFPKVLGYYSLEEMNEKVNYLKEFGLQLEDVGKLLAFRPQLMACSIEEHWKPLVKYLYYYGITRDGMKRMLIIKPMVFCANLEKTIVPKVKFFEDIGVHNEGIGSMLVKFPPLLTYSLHKKIRPVVIFLMTKAGVTEKDIGKVMALGPELLGCNIVHKLDVNVKYFLSLGIRLRQLGEMIADFPLLLRYNPDVLRPKYIYLRKSMVRPLEDVIEFPRFFSYSLEGRIIPRHKVLVENHINIKLRYMLASTDEEFRKMVKGLIGKRRRFESAVTNEGTTHPQSVITEDISTPQA</sequence>
<dbReference type="GO" id="GO:0003676">
    <property type="term" value="F:nucleic acid binding"/>
    <property type="evidence" value="ECO:0007669"/>
    <property type="project" value="InterPro"/>
</dbReference>
<evidence type="ECO:0000256" key="4">
    <source>
        <dbReference type="SAM" id="MobiDB-lite"/>
    </source>
</evidence>
<dbReference type="PANTHER" id="PTHR13068:SF98">
    <property type="entry name" value="TRANSCRIPTION TERMINATION FACTOR MTERF2, CHLOROPLASTIC"/>
    <property type="match status" value="1"/>
</dbReference>
<dbReference type="OMA" id="MLLRYNI"/>
<accession>A0A0L9V742</accession>
<dbReference type="Gramene" id="KOM50895">
    <property type="protein sequence ID" value="KOM50895"/>
    <property type="gene ID" value="LR48_Vigan08g172200"/>
</dbReference>
<dbReference type="OrthoDB" id="637682at2759"/>